<evidence type="ECO:0000313" key="7">
    <source>
        <dbReference type="Proteomes" id="UP000185062"/>
    </source>
</evidence>
<comment type="subunit">
    <text evidence="4">Part of the Bam complex.</text>
</comment>
<evidence type="ECO:0000256" key="4">
    <source>
        <dbReference type="HAMAP-Rule" id="MF_00923"/>
    </source>
</evidence>
<dbReference type="InterPro" id="IPR017687">
    <property type="entry name" value="BamB"/>
</dbReference>
<dbReference type="InterPro" id="IPR018391">
    <property type="entry name" value="PQQ_b-propeller_rpt"/>
</dbReference>
<evidence type="ECO:0000256" key="1">
    <source>
        <dbReference type="ARBA" id="ARBA00022729"/>
    </source>
</evidence>
<dbReference type="PANTHER" id="PTHR34512">
    <property type="entry name" value="CELL SURFACE PROTEIN"/>
    <property type="match status" value="1"/>
</dbReference>
<reference evidence="6 7" key="1">
    <citation type="submission" date="2016-12" db="EMBL/GenBank/DDBJ databases">
        <authorList>
            <person name="Song W.-J."/>
            <person name="Kurnit D.M."/>
        </authorList>
    </citation>
    <scope>NUCLEOTIDE SEQUENCE [LARGE SCALE GENOMIC DNA]</scope>
    <source>
        <strain evidence="6 7">ATCC 49181</strain>
    </source>
</reference>
<sequence length="406" mass="43190">MIVFWFVVSLQQILLLVLLLSLVGCGSTPSLFNPKIIDSLSSQVIELLEGEDKIEIDAEELAILAAVPRISSFWQNSVKASKIAVFSPVFANGALYAADEEGNLIRFDPVTGKQSWNINTEHQLSGGVGAGDGMVLVGTFKGEVLAFDESGNALWKAIVTSEVLSPPRVDSNIVVVRTGDGRIFGLDAIDGSRKWVYQGATPSLTVRSSAGVLISRGAVFAGFAGGKLAAMSLFNGNIGWEIAVSLPRGVTELERMTDITSLPVADEHLVCTVAYQGRVACFGMADGSQVWTREASSSIGLAMDDDYVYVSEDQGAVVAYDKRSGASIWKQGRLGSRKLSPPLVRGHNVIVGDDQGNITLLRNYDGAIVARSATDKSAILASPEALPDGFVVQTAKGGLYAFSHQF</sequence>
<dbReference type="GO" id="GO:0043165">
    <property type="term" value="P:Gram-negative-bacterium-type cell outer membrane assembly"/>
    <property type="evidence" value="ECO:0007669"/>
    <property type="project" value="UniProtKB-UniRule"/>
</dbReference>
<dbReference type="EMBL" id="FSRO01000001">
    <property type="protein sequence ID" value="SIO35214.1"/>
    <property type="molecule type" value="Genomic_DNA"/>
</dbReference>
<dbReference type="STRING" id="44575.SAMN05216419_10019"/>
<protein>
    <recommendedName>
        <fullName evidence="4">Outer membrane protein assembly factor BamB</fullName>
    </recommendedName>
</protein>
<evidence type="ECO:0000256" key="2">
    <source>
        <dbReference type="ARBA" id="ARBA00023136"/>
    </source>
</evidence>
<keyword evidence="1 4" id="KW-0732">Signal</keyword>
<accession>A0A1N6ITD2</accession>
<feature type="domain" description="Pyrrolo-quinoline quinone repeat" evidence="5">
    <location>
        <begin position="101"/>
        <end position="331"/>
    </location>
</feature>
<dbReference type="InterPro" id="IPR011047">
    <property type="entry name" value="Quinoprotein_ADH-like_sf"/>
</dbReference>
<gene>
    <name evidence="4" type="primary">bamB</name>
    <name evidence="6" type="ORF">SAMN02743940_2056</name>
</gene>
<dbReference type="SUPFAM" id="SSF50998">
    <property type="entry name" value="Quinoprotein alcohol dehydrogenase-like"/>
    <property type="match status" value="1"/>
</dbReference>
<evidence type="ECO:0000313" key="6">
    <source>
        <dbReference type="EMBL" id="SIO35214.1"/>
    </source>
</evidence>
<dbReference type="NCBIfam" id="TIGR03300">
    <property type="entry name" value="assembly_YfgL"/>
    <property type="match status" value="1"/>
</dbReference>
<comment type="similarity">
    <text evidence="4">Belongs to the BamB family.</text>
</comment>
<dbReference type="PANTHER" id="PTHR34512:SF30">
    <property type="entry name" value="OUTER MEMBRANE PROTEIN ASSEMBLY FACTOR BAMB"/>
    <property type="match status" value="1"/>
</dbReference>
<dbReference type="GO" id="GO:0051205">
    <property type="term" value="P:protein insertion into membrane"/>
    <property type="evidence" value="ECO:0007669"/>
    <property type="project" value="UniProtKB-UniRule"/>
</dbReference>
<evidence type="ECO:0000256" key="3">
    <source>
        <dbReference type="ARBA" id="ARBA00023237"/>
    </source>
</evidence>
<dbReference type="AlphaFoldDB" id="A0A1N6ITD2"/>
<dbReference type="Gene3D" id="2.130.10.10">
    <property type="entry name" value="YVTN repeat-like/Quinoprotein amine dehydrogenase"/>
    <property type="match status" value="1"/>
</dbReference>
<dbReference type="RefSeq" id="WP_028460440.1">
    <property type="nucleotide sequence ID" value="NZ_FSRO01000001.1"/>
</dbReference>
<dbReference type="SMART" id="SM00564">
    <property type="entry name" value="PQQ"/>
    <property type="match status" value="5"/>
</dbReference>
<dbReference type="InterPro" id="IPR015943">
    <property type="entry name" value="WD40/YVTN_repeat-like_dom_sf"/>
</dbReference>
<comment type="subcellular location">
    <subcellularLocation>
        <location evidence="4">Cell outer membrane</location>
    </subcellularLocation>
</comment>
<dbReference type="Pfam" id="PF13360">
    <property type="entry name" value="PQQ_2"/>
    <property type="match status" value="1"/>
</dbReference>
<keyword evidence="3 4" id="KW-0998">Cell outer membrane</keyword>
<organism evidence="6 7">
    <name type="scientific">Nitrosomonas cryotolerans ATCC 49181</name>
    <dbReference type="NCBI Taxonomy" id="1131553"/>
    <lineage>
        <taxon>Bacteria</taxon>
        <taxon>Pseudomonadati</taxon>
        <taxon>Pseudomonadota</taxon>
        <taxon>Betaproteobacteria</taxon>
        <taxon>Nitrosomonadales</taxon>
        <taxon>Nitrosomonadaceae</taxon>
        <taxon>Nitrosomonas</taxon>
    </lineage>
</organism>
<name>A0A1N6ITD2_9PROT</name>
<dbReference type="eggNOG" id="COG1520">
    <property type="taxonomic scope" value="Bacteria"/>
</dbReference>
<dbReference type="InterPro" id="IPR002372">
    <property type="entry name" value="PQQ_rpt_dom"/>
</dbReference>
<comment type="function">
    <text evidence="4">Part of the outer membrane protein assembly complex, which is involved in assembly and insertion of beta-barrel proteins into the outer membrane.</text>
</comment>
<dbReference type="HAMAP" id="MF_00923">
    <property type="entry name" value="OM_assembly_BamB"/>
    <property type="match status" value="1"/>
</dbReference>
<keyword evidence="2 4" id="KW-0472">Membrane</keyword>
<dbReference type="Proteomes" id="UP000185062">
    <property type="component" value="Unassembled WGS sequence"/>
</dbReference>
<evidence type="ECO:0000259" key="5">
    <source>
        <dbReference type="Pfam" id="PF13360"/>
    </source>
</evidence>
<dbReference type="GO" id="GO:0009279">
    <property type="term" value="C:cell outer membrane"/>
    <property type="evidence" value="ECO:0007669"/>
    <property type="project" value="UniProtKB-SubCell"/>
</dbReference>
<proteinExistence type="inferred from homology"/>
<keyword evidence="7" id="KW-1185">Reference proteome</keyword>